<dbReference type="InterPro" id="IPR036514">
    <property type="entry name" value="SGNH_hydro_sf"/>
</dbReference>
<dbReference type="Pfam" id="PF13472">
    <property type="entry name" value="Lipase_GDSL_2"/>
    <property type="match status" value="1"/>
</dbReference>
<evidence type="ECO:0000259" key="2">
    <source>
        <dbReference type="Pfam" id="PF13472"/>
    </source>
</evidence>
<accession>A0A0C6FDM7</accession>
<dbReference type="Gene3D" id="3.40.50.1110">
    <property type="entry name" value="SGNH hydrolase"/>
    <property type="match status" value="1"/>
</dbReference>
<name>A0A0C6FDM7_9HYPH</name>
<gene>
    <name evidence="3" type="primary">tesA</name>
    <name evidence="3" type="ORF">Maq22A_c17810</name>
</gene>
<dbReference type="SUPFAM" id="SSF52266">
    <property type="entry name" value="SGNH hydrolase"/>
    <property type="match status" value="1"/>
</dbReference>
<dbReference type="PANTHER" id="PTHR43784:SF2">
    <property type="entry name" value="GDSL-LIKE LIPASE_ACYLHYDROLASE, PUTATIVE (AFU_ORTHOLOGUE AFUA_2G00820)-RELATED"/>
    <property type="match status" value="1"/>
</dbReference>
<dbReference type="KEGG" id="maqu:Maq22A_c17810"/>
<evidence type="ECO:0000313" key="3">
    <source>
        <dbReference type="EMBL" id="BAQ46668.1"/>
    </source>
</evidence>
<feature type="region of interest" description="Disordered" evidence="1">
    <location>
        <begin position="435"/>
        <end position="456"/>
    </location>
</feature>
<protein>
    <submittedName>
        <fullName evidence="3">Lysophospholipase</fullName>
    </submittedName>
</protein>
<dbReference type="GO" id="GO:0016788">
    <property type="term" value="F:hydrolase activity, acting on ester bonds"/>
    <property type="evidence" value="ECO:0007669"/>
    <property type="project" value="UniProtKB-ARBA"/>
</dbReference>
<feature type="domain" description="SGNH hydrolase-type esterase" evidence="2">
    <location>
        <begin position="260"/>
        <end position="462"/>
    </location>
</feature>
<evidence type="ECO:0000313" key="4">
    <source>
        <dbReference type="Proteomes" id="UP000061432"/>
    </source>
</evidence>
<sequence>MFQRTFRAQVLAPARAACSLGRQGRDDARDREDDAMRHWREAAAAALCLAALWAAPAEAQDRRWATAWAGSVQGPYPVGNPSAQPDQGFAFPDPAEGARDQTLRLVLRPDLWGREARLRISNAFGTRPLTLDGVHAGLQLGGGALVPGTNRPVLFSGRDRVTVPPGGEAWSDPVALPFAADPDAALLAGRKLAVSLHIVGASGPMTWHAKALQTSYATAPGAGGHGADEDEAAFPYSTASWFFLDAVDMAVSAPTPVVVAFGDSITDGTASTMNGDDRWPDVLSRRLHAKAGNRVAVVNAGIGGNQVVGPAEYGPRKPFPGGPSALARLDRDVIGLSGVASVIWLEGTNDFSRNGEAALEAVQAGMREGVARLRAGIPGVRVIGATLTSAKGSSSPAHGHPEQDEKRRGLNAFIRESGVFDGVVDFDAATLDPSTGGLRPEMVPESTTGGKGDRLHPNRAGYVAMGSGIDLGVVLPGR</sequence>
<dbReference type="PANTHER" id="PTHR43784">
    <property type="entry name" value="GDSL-LIKE LIPASE/ACYLHYDROLASE, PUTATIVE (AFU_ORTHOLOGUE AFUA_2G00820)-RELATED"/>
    <property type="match status" value="1"/>
</dbReference>
<organism evidence="3 4">
    <name type="scientific">Methylobacterium aquaticum</name>
    <dbReference type="NCBI Taxonomy" id="270351"/>
    <lineage>
        <taxon>Bacteria</taxon>
        <taxon>Pseudomonadati</taxon>
        <taxon>Pseudomonadota</taxon>
        <taxon>Alphaproteobacteria</taxon>
        <taxon>Hyphomicrobiales</taxon>
        <taxon>Methylobacteriaceae</taxon>
        <taxon>Methylobacterium</taxon>
    </lineage>
</organism>
<evidence type="ECO:0000256" key="1">
    <source>
        <dbReference type="SAM" id="MobiDB-lite"/>
    </source>
</evidence>
<dbReference type="AlphaFoldDB" id="A0A0C6FDM7"/>
<dbReference type="InterPro" id="IPR013830">
    <property type="entry name" value="SGNH_hydro"/>
</dbReference>
<reference evidence="3 4" key="1">
    <citation type="journal article" date="2015" name="Genome Announc.">
        <title>Complete Genome Sequence of Methylobacterium aquaticum Strain 22A, Isolated from Racomitrium japonicum Moss.</title>
        <authorList>
            <person name="Tani A."/>
            <person name="Ogura Y."/>
            <person name="Hayashi T."/>
            <person name="Kimbara K."/>
        </authorList>
    </citation>
    <scope>NUCLEOTIDE SEQUENCE [LARGE SCALE GENOMIC DNA]</scope>
    <source>
        <strain evidence="3 4">MA-22A</strain>
    </source>
</reference>
<dbReference type="STRING" id="270351.Maq22A_c17810"/>
<dbReference type="PATRIC" id="fig|270351.10.peg.3439"/>
<proteinExistence type="predicted"/>
<dbReference type="Proteomes" id="UP000061432">
    <property type="component" value="Chromosome"/>
</dbReference>
<dbReference type="EMBL" id="AP014704">
    <property type="protein sequence ID" value="BAQ46668.1"/>
    <property type="molecule type" value="Genomic_DNA"/>
</dbReference>
<reference evidence="4" key="2">
    <citation type="submission" date="2015-01" db="EMBL/GenBank/DDBJ databases">
        <title>Complete genome sequence of Methylobacterium aquaticum strain 22A.</title>
        <authorList>
            <person name="Tani A."/>
            <person name="Ogura Y."/>
            <person name="Hayashi T."/>
        </authorList>
    </citation>
    <scope>NUCLEOTIDE SEQUENCE [LARGE SCALE GENOMIC DNA]</scope>
    <source>
        <strain evidence="4">MA-22A</strain>
    </source>
</reference>
<dbReference type="InterPro" id="IPR053140">
    <property type="entry name" value="GDSL_Rv0518-like"/>
</dbReference>